<dbReference type="PROSITE" id="PS51015">
    <property type="entry name" value="YDG"/>
    <property type="match status" value="1"/>
</dbReference>
<evidence type="ECO:0000313" key="4">
    <source>
        <dbReference type="Proteomes" id="UP001500886"/>
    </source>
</evidence>
<feature type="domain" description="YDG" evidence="2">
    <location>
        <begin position="72"/>
        <end position="214"/>
    </location>
</feature>
<feature type="region of interest" description="Disordered" evidence="1">
    <location>
        <begin position="233"/>
        <end position="259"/>
    </location>
</feature>
<dbReference type="PANTHER" id="PTHR14140">
    <property type="entry name" value="E3 UBIQUITIN-PROTEIN LIGASE UHRF-RELATED"/>
    <property type="match status" value="1"/>
</dbReference>
<dbReference type="SMART" id="SM00466">
    <property type="entry name" value="SRA"/>
    <property type="match status" value="1"/>
</dbReference>
<dbReference type="SMART" id="SM00507">
    <property type="entry name" value="HNHc"/>
    <property type="match status" value="1"/>
</dbReference>
<dbReference type="Pfam" id="PF02182">
    <property type="entry name" value="SAD_SRA"/>
    <property type="match status" value="1"/>
</dbReference>
<proteinExistence type="predicted"/>
<keyword evidence="4" id="KW-1185">Reference proteome</keyword>
<dbReference type="Gene3D" id="1.10.30.50">
    <property type="match status" value="1"/>
</dbReference>
<accession>A0ABN3U3W5</accession>
<comment type="caution">
    <text evidence="3">The sequence shown here is derived from an EMBL/GenBank/DDBJ whole genome shotgun (WGS) entry which is preliminary data.</text>
</comment>
<dbReference type="CDD" id="cd00085">
    <property type="entry name" value="HNHc"/>
    <property type="match status" value="1"/>
</dbReference>
<keyword evidence="3" id="KW-0378">Hydrolase</keyword>
<evidence type="ECO:0000313" key="3">
    <source>
        <dbReference type="EMBL" id="GAA2723828.1"/>
    </source>
</evidence>
<dbReference type="InterPro" id="IPR036987">
    <property type="entry name" value="SRA-YDG_sf"/>
</dbReference>
<dbReference type="InterPro" id="IPR015947">
    <property type="entry name" value="PUA-like_sf"/>
</dbReference>
<dbReference type="InterPro" id="IPR003105">
    <property type="entry name" value="SRA_YDG"/>
</dbReference>
<evidence type="ECO:0000259" key="2">
    <source>
        <dbReference type="PROSITE" id="PS51015"/>
    </source>
</evidence>
<dbReference type="Gene3D" id="2.30.280.10">
    <property type="entry name" value="SRA-YDG"/>
    <property type="match status" value="1"/>
</dbReference>
<reference evidence="3 4" key="1">
    <citation type="journal article" date="2019" name="Int. J. Syst. Evol. Microbiol.">
        <title>The Global Catalogue of Microorganisms (GCM) 10K type strain sequencing project: providing services to taxonomists for standard genome sequencing and annotation.</title>
        <authorList>
            <consortium name="The Broad Institute Genomics Platform"/>
            <consortium name="The Broad Institute Genome Sequencing Center for Infectious Disease"/>
            <person name="Wu L."/>
            <person name="Ma J."/>
        </authorList>
    </citation>
    <scope>NUCLEOTIDE SEQUENCE [LARGE SCALE GENOMIC DNA]</scope>
    <source>
        <strain evidence="3 4">JCM 4542</strain>
    </source>
</reference>
<dbReference type="InterPro" id="IPR045134">
    <property type="entry name" value="UHRF1/2-like"/>
</dbReference>
<dbReference type="SUPFAM" id="SSF88697">
    <property type="entry name" value="PUA domain-like"/>
    <property type="match status" value="1"/>
</dbReference>
<gene>
    <name evidence="3" type="ORF">GCM10010315_52080</name>
</gene>
<name>A0ABN3U3W5_9ACTN</name>
<dbReference type="RefSeq" id="WP_344438540.1">
    <property type="nucleotide sequence ID" value="NZ_BAAASL010000024.1"/>
</dbReference>
<organism evidence="3 4">
    <name type="scientific">Streptomyces luteosporeus</name>
    <dbReference type="NCBI Taxonomy" id="173856"/>
    <lineage>
        <taxon>Bacteria</taxon>
        <taxon>Bacillati</taxon>
        <taxon>Actinomycetota</taxon>
        <taxon>Actinomycetes</taxon>
        <taxon>Kitasatosporales</taxon>
        <taxon>Streptomycetaceae</taxon>
        <taxon>Streptomyces</taxon>
    </lineage>
</organism>
<dbReference type="PANTHER" id="PTHR14140:SF27">
    <property type="entry name" value="OS04G0289800 PROTEIN"/>
    <property type="match status" value="1"/>
</dbReference>
<dbReference type="GO" id="GO:0004519">
    <property type="term" value="F:endonuclease activity"/>
    <property type="evidence" value="ECO:0007669"/>
    <property type="project" value="UniProtKB-KW"/>
</dbReference>
<dbReference type="InterPro" id="IPR003615">
    <property type="entry name" value="HNH_nuc"/>
</dbReference>
<dbReference type="Proteomes" id="UP001500886">
    <property type="component" value="Unassembled WGS sequence"/>
</dbReference>
<sequence>MPEDEAKAIRKLFERVGQRTGLEDQLHTLLAATPEERQQAIARFLAEHFPADPWQEVLLSVGLVDEEFDGFGHPPYVPVGTCFESRAALRASGLHGPLQAGIWGKAREDAKSIVVSGGYEDDRDYGDLIIYTGQGGRDADSGRQVADQELTRGNAALVNSQSSGTPVRVIRGAEPDNAHAPSRGYRYDGLYRVEDHWSQRGESGFLVWQYRLVAVDAAGVNEADIRAAHNAAKFGRPPRDEPLPTGNDAPGRRVTSTQRVVRSTAVANTVKRLYDYACQVCGTRIETPTGAYSEAAHIRPLGRPHNGPDTPENVLCLCPNHHVAFDFGMLTIDPGGTVVEHGSQQRTYELRLHPQHAIAAEHLAYHREHHEARRTAPVEG</sequence>
<dbReference type="EMBL" id="BAAASL010000024">
    <property type="protein sequence ID" value="GAA2723828.1"/>
    <property type="molecule type" value="Genomic_DNA"/>
</dbReference>
<keyword evidence="3" id="KW-0255">Endonuclease</keyword>
<evidence type="ECO:0000256" key="1">
    <source>
        <dbReference type="SAM" id="MobiDB-lite"/>
    </source>
</evidence>
<protein>
    <submittedName>
        <fullName evidence="3">HNH endonuclease</fullName>
    </submittedName>
</protein>
<dbReference type="Pfam" id="PF13391">
    <property type="entry name" value="HNH_2"/>
    <property type="match status" value="1"/>
</dbReference>
<keyword evidence="3" id="KW-0540">Nuclease</keyword>